<proteinExistence type="predicted"/>
<keyword evidence="3" id="KW-1185">Reference proteome</keyword>
<evidence type="ECO:0000313" key="2">
    <source>
        <dbReference type="EMBL" id="GAA5148523.1"/>
    </source>
</evidence>
<accession>A0ABP9PMH4</accession>
<evidence type="ECO:0000313" key="3">
    <source>
        <dbReference type="Proteomes" id="UP001499852"/>
    </source>
</evidence>
<feature type="compositionally biased region" description="Basic and acidic residues" evidence="1">
    <location>
        <begin position="20"/>
        <end position="42"/>
    </location>
</feature>
<reference evidence="3" key="1">
    <citation type="journal article" date="2019" name="Int. J. Syst. Evol. Microbiol.">
        <title>The Global Catalogue of Microorganisms (GCM) 10K type strain sequencing project: providing services to taxonomists for standard genome sequencing and annotation.</title>
        <authorList>
            <consortium name="The Broad Institute Genomics Platform"/>
            <consortium name="The Broad Institute Genome Sequencing Center for Infectious Disease"/>
            <person name="Wu L."/>
            <person name="Ma J."/>
        </authorList>
    </citation>
    <scope>NUCLEOTIDE SEQUENCE [LARGE SCALE GENOMIC DNA]</scope>
    <source>
        <strain evidence="3">JCM 18053</strain>
    </source>
</reference>
<name>A0ABP9PMH4_9BACT</name>
<organism evidence="2 3">
    <name type="scientific">Prosthecobacter algae</name>
    <dbReference type="NCBI Taxonomy" id="1144682"/>
    <lineage>
        <taxon>Bacteria</taxon>
        <taxon>Pseudomonadati</taxon>
        <taxon>Verrucomicrobiota</taxon>
        <taxon>Verrucomicrobiia</taxon>
        <taxon>Verrucomicrobiales</taxon>
        <taxon>Verrucomicrobiaceae</taxon>
        <taxon>Prosthecobacter</taxon>
    </lineage>
</organism>
<feature type="region of interest" description="Disordered" evidence="1">
    <location>
        <begin position="59"/>
        <end position="80"/>
    </location>
</feature>
<dbReference type="Proteomes" id="UP001499852">
    <property type="component" value="Unassembled WGS sequence"/>
</dbReference>
<protein>
    <submittedName>
        <fullName evidence="2">Uncharacterized protein</fullName>
    </submittedName>
</protein>
<evidence type="ECO:0000256" key="1">
    <source>
        <dbReference type="SAM" id="MobiDB-lite"/>
    </source>
</evidence>
<comment type="caution">
    <text evidence="2">The sequence shown here is derived from an EMBL/GenBank/DDBJ whole genome shotgun (WGS) entry which is preliminary data.</text>
</comment>
<dbReference type="EMBL" id="BAABIA010000011">
    <property type="protein sequence ID" value="GAA5148523.1"/>
    <property type="molecule type" value="Genomic_DNA"/>
</dbReference>
<sequence length="80" mass="8959">MSVGKGNALFILRVVAGQQTEKKPKKGTDRQEDAKPNHKTGDPKPFLILHALRLRRNRSGINPDCRERYGTSALDKGTQF</sequence>
<feature type="region of interest" description="Disordered" evidence="1">
    <location>
        <begin position="15"/>
        <end position="45"/>
    </location>
</feature>
<gene>
    <name evidence="2" type="ORF">GCM10023213_44960</name>
</gene>